<accession>A0A5B0M2P5</accession>
<reference evidence="1 2" key="1">
    <citation type="submission" date="2019-05" db="EMBL/GenBank/DDBJ databases">
        <title>Emergence of the Ug99 lineage of the wheat stem rust pathogen through somatic hybridization.</title>
        <authorList>
            <person name="Li F."/>
            <person name="Upadhyaya N.M."/>
            <person name="Sperschneider J."/>
            <person name="Matny O."/>
            <person name="Nguyen-Phuc H."/>
            <person name="Mago R."/>
            <person name="Raley C."/>
            <person name="Miller M.E."/>
            <person name="Silverstein K.A.T."/>
            <person name="Henningsen E."/>
            <person name="Hirsch C.D."/>
            <person name="Visser B."/>
            <person name="Pretorius Z.A."/>
            <person name="Steffenson B.J."/>
            <person name="Schwessinger B."/>
            <person name="Dodds P.N."/>
            <person name="Figueroa M."/>
        </authorList>
    </citation>
    <scope>NUCLEOTIDE SEQUENCE [LARGE SCALE GENOMIC DNA]</scope>
    <source>
        <strain evidence="1 2">Ug99</strain>
    </source>
</reference>
<proteinExistence type="predicted"/>
<comment type="caution">
    <text evidence="1">The sequence shown here is derived from an EMBL/GenBank/DDBJ whole genome shotgun (WGS) entry which is preliminary data.</text>
</comment>
<dbReference type="EMBL" id="VDEP01000480">
    <property type="protein sequence ID" value="KAA1071062.1"/>
    <property type="molecule type" value="Genomic_DNA"/>
</dbReference>
<gene>
    <name evidence="1" type="ORF">PGTUg99_008278</name>
</gene>
<protein>
    <submittedName>
        <fullName evidence="1">Uncharacterized protein</fullName>
    </submittedName>
</protein>
<name>A0A5B0M2P5_PUCGR</name>
<dbReference type="AlphaFoldDB" id="A0A5B0M2P5"/>
<evidence type="ECO:0000313" key="2">
    <source>
        <dbReference type="Proteomes" id="UP000325313"/>
    </source>
</evidence>
<sequence length="162" mass="17887">MLTLARSTGRRPCKKNLVTVGFEPTHLAIEDLKTAALDQLGQMTPRSFACRRGCNRHLDESACVTAAVGAVTAHETPNETPRCRSARERHAIVRGVTMGAPGKNEYMICRPPNDRPIVLAYHLLQLSAHLACPYSRHPLQNHPLACTAVISGQRRKERKQSS</sequence>
<dbReference type="Proteomes" id="UP000325313">
    <property type="component" value="Unassembled WGS sequence"/>
</dbReference>
<organism evidence="1 2">
    <name type="scientific">Puccinia graminis f. sp. tritici</name>
    <dbReference type="NCBI Taxonomy" id="56615"/>
    <lineage>
        <taxon>Eukaryota</taxon>
        <taxon>Fungi</taxon>
        <taxon>Dikarya</taxon>
        <taxon>Basidiomycota</taxon>
        <taxon>Pucciniomycotina</taxon>
        <taxon>Pucciniomycetes</taxon>
        <taxon>Pucciniales</taxon>
        <taxon>Pucciniaceae</taxon>
        <taxon>Puccinia</taxon>
    </lineage>
</organism>
<evidence type="ECO:0000313" key="1">
    <source>
        <dbReference type="EMBL" id="KAA1071062.1"/>
    </source>
</evidence>